<gene>
    <name evidence="3" type="ORF">I303_08492</name>
</gene>
<feature type="transmembrane region" description="Helical" evidence="2">
    <location>
        <begin position="170"/>
        <end position="192"/>
    </location>
</feature>
<reference evidence="3" key="1">
    <citation type="submission" date="2013-07" db="EMBL/GenBank/DDBJ databases">
        <title>The Genome Sequence of Cryptococcus dejecticola CBS10117.</title>
        <authorList>
            <consortium name="The Broad Institute Genome Sequencing Platform"/>
            <person name="Cuomo C."/>
            <person name="Litvintseva A."/>
            <person name="Chen Y."/>
            <person name="Heitman J."/>
            <person name="Sun S."/>
            <person name="Springer D."/>
            <person name="Dromer F."/>
            <person name="Young S.K."/>
            <person name="Zeng Q."/>
            <person name="Gargeya S."/>
            <person name="Fitzgerald M."/>
            <person name="Abouelleil A."/>
            <person name="Alvarado L."/>
            <person name="Berlin A.M."/>
            <person name="Chapman S.B."/>
            <person name="Dewar J."/>
            <person name="Goldberg J."/>
            <person name="Griggs A."/>
            <person name="Gujja S."/>
            <person name="Hansen M."/>
            <person name="Howarth C."/>
            <person name="Imamovic A."/>
            <person name="Larimer J."/>
            <person name="McCowan C."/>
            <person name="Murphy C."/>
            <person name="Pearson M."/>
            <person name="Priest M."/>
            <person name="Roberts A."/>
            <person name="Saif S."/>
            <person name="Shea T."/>
            <person name="Sykes S."/>
            <person name="Wortman J."/>
            <person name="Nusbaum C."/>
            <person name="Birren B."/>
        </authorList>
    </citation>
    <scope>NUCLEOTIDE SEQUENCE [LARGE SCALE GENOMIC DNA]</scope>
    <source>
        <strain evidence="3">CBS 10117</strain>
    </source>
</reference>
<name>A0A1A5ZTL0_9TREE</name>
<evidence type="ECO:0000313" key="3">
    <source>
        <dbReference type="EMBL" id="OBR81110.1"/>
    </source>
</evidence>
<feature type="region of interest" description="Disordered" evidence="1">
    <location>
        <begin position="620"/>
        <end position="645"/>
    </location>
</feature>
<keyword evidence="2" id="KW-1133">Transmembrane helix</keyword>
<feature type="transmembrane region" description="Helical" evidence="2">
    <location>
        <begin position="582"/>
        <end position="611"/>
    </location>
</feature>
<keyword evidence="2" id="KW-0472">Membrane</keyword>
<proteinExistence type="predicted"/>
<organism evidence="3">
    <name type="scientific">Kwoniella dejecticola CBS 10117</name>
    <dbReference type="NCBI Taxonomy" id="1296121"/>
    <lineage>
        <taxon>Eukaryota</taxon>
        <taxon>Fungi</taxon>
        <taxon>Dikarya</taxon>
        <taxon>Basidiomycota</taxon>
        <taxon>Agaricomycotina</taxon>
        <taxon>Tremellomycetes</taxon>
        <taxon>Tremellales</taxon>
        <taxon>Cryptococcaceae</taxon>
        <taxon>Kwoniella</taxon>
    </lineage>
</organism>
<dbReference type="EMBL" id="KI894038">
    <property type="protein sequence ID" value="OBR81110.1"/>
    <property type="molecule type" value="Genomic_DNA"/>
</dbReference>
<sequence>MHTYLFNPNVTAIGDAKQYSLLTDPPLWFASMKVSSPDESSWDSDGFLTAYWGRSPPLIFEDLLVPYSNLVQGFISAIYSDLGISQNKIFIQKLETTTLKKQDSFVNASILANDTRHWDLSGARQLYDIALTNTNDPLTMNLYDFTVLPDRAIATSYLCHVKRQKSAPGWVVSVLGLTFSIWAGIWSVYMLVVAHFSAEKDEVIALANPVQPYAPTSNFPRPTVVQTATVGFEPTTVFDTNFTRIDDPHWYTPFLPDRLVREQSGKLCDAAILNIGSTFQTNTPVKLLSYTIIGYDEDGWLSQPNNTVVAYKGSELSECEILAVEMAVKVVPSTVDINAKIRCPSPWPAFLKSSYSYSAGIPSQLPHTQDAYRYVALWLGKLAWDVVYRLGMVLDRGNYDDLQNEPANETRRWSMMHTYLINPNITMMGVLNYTLLTEPPVTLVSMTLSNPDEESWQSTVNETSNWGRKEPLIYKDLVVPYSNFVQAFISAISSDLGILKHNIYINKISETTMRQEDPWVNQSILGIQDKKGWDLWYGKGVFQDAQSNTEDPGTINFSNFSVIPDREVATSYLCHIKRQKSAAAWIVSVLGLTFSIWSGIWTTYMLIVSYLSEKKDRSNAKDPWGAAAEKPPSNGNGDNIPLLSM</sequence>
<evidence type="ECO:0000256" key="2">
    <source>
        <dbReference type="SAM" id="Phobius"/>
    </source>
</evidence>
<protein>
    <submittedName>
        <fullName evidence="3">Uncharacterized protein</fullName>
    </submittedName>
</protein>
<accession>A0A1A5ZTL0</accession>
<dbReference type="STRING" id="1296121.A0A1A5ZTL0"/>
<keyword evidence="2" id="KW-0812">Transmembrane</keyword>
<evidence type="ECO:0000256" key="1">
    <source>
        <dbReference type="SAM" id="MobiDB-lite"/>
    </source>
</evidence>
<dbReference type="OrthoDB" id="2564485at2759"/>
<dbReference type="VEuPathDB" id="FungiDB:I303_08492"/>
<dbReference type="AlphaFoldDB" id="A0A1A5ZTL0"/>